<dbReference type="OrthoDB" id="9811798at2"/>
<feature type="transmembrane region" description="Helical" evidence="8">
    <location>
        <begin position="336"/>
        <end position="355"/>
    </location>
</feature>
<dbReference type="GO" id="GO:0016491">
    <property type="term" value="F:oxidoreductase activity"/>
    <property type="evidence" value="ECO:0007669"/>
    <property type="project" value="UniProtKB-KW"/>
</dbReference>
<keyword evidence="2" id="KW-1003">Cell membrane</keyword>
<comment type="subcellular location">
    <subcellularLocation>
        <location evidence="1">Cell membrane</location>
        <topology evidence="1">Multi-pass membrane protein</topology>
    </subcellularLocation>
    <subcellularLocation>
        <location evidence="7">Membrane</location>
        <topology evidence="7">Multi-pass membrane protein</topology>
    </subcellularLocation>
</comment>
<feature type="transmembrane region" description="Helical" evidence="8">
    <location>
        <begin position="241"/>
        <end position="259"/>
    </location>
</feature>
<feature type="transmembrane region" description="Helical" evidence="8">
    <location>
        <begin position="187"/>
        <end position="205"/>
    </location>
</feature>
<feature type="domain" description="NADH:quinone oxidoreductase/Mrp antiporter transmembrane" evidence="9">
    <location>
        <begin position="112"/>
        <end position="379"/>
    </location>
</feature>
<dbReference type="Proteomes" id="UP000219621">
    <property type="component" value="Unassembled WGS sequence"/>
</dbReference>
<evidence type="ECO:0000256" key="3">
    <source>
        <dbReference type="ARBA" id="ARBA00022692"/>
    </source>
</evidence>
<keyword evidence="11" id="KW-1185">Reference proteome</keyword>
<keyword evidence="4 8" id="KW-1133">Transmembrane helix</keyword>
<dbReference type="RefSeq" id="WP_097279833.1">
    <property type="nucleotide sequence ID" value="NZ_OCNJ01000006.1"/>
</dbReference>
<evidence type="ECO:0000256" key="6">
    <source>
        <dbReference type="ARBA" id="ARBA00023136"/>
    </source>
</evidence>
<dbReference type="Pfam" id="PF00361">
    <property type="entry name" value="Proton_antipo_M"/>
    <property type="match status" value="1"/>
</dbReference>
<feature type="transmembrane region" description="Helical" evidence="8">
    <location>
        <begin position="40"/>
        <end position="59"/>
    </location>
</feature>
<organism evidence="10 11">
    <name type="scientific">Caenispirillum bisanense</name>
    <dbReference type="NCBI Taxonomy" id="414052"/>
    <lineage>
        <taxon>Bacteria</taxon>
        <taxon>Pseudomonadati</taxon>
        <taxon>Pseudomonadota</taxon>
        <taxon>Alphaproteobacteria</taxon>
        <taxon>Rhodospirillales</taxon>
        <taxon>Novispirillaceae</taxon>
        <taxon>Caenispirillum</taxon>
    </lineage>
</organism>
<evidence type="ECO:0000313" key="11">
    <source>
        <dbReference type="Proteomes" id="UP000219621"/>
    </source>
</evidence>
<evidence type="ECO:0000313" key="10">
    <source>
        <dbReference type="EMBL" id="SOD96709.1"/>
    </source>
</evidence>
<feature type="transmembrane region" description="Helical" evidence="8">
    <location>
        <begin position="413"/>
        <end position="432"/>
    </location>
</feature>
<gene>
    <name evidence="10" type="ORF">SAMN05421508_10652</name>
</gene>
<dbReference type="InterPro" id="IPR052175">
    <property type="entry name" value="ComplexI-like_HydComp"/>
</dbReference>
<dbReference type="InterPro" id="IPR001750">
    <property type="entry name" value="ND/Mrp_TM"/>
</dbReference>
<evidence type="ECO:0000256" key="2">
    <source>
        <dbReference type="ARBA" id="ARBA00022475"/>
    </source>
</evidence>
<feature type="transmembrane region" description="Helical" evidence="8">
    <location>
        <begin position="217"/>
        <end position="235"/>
    </location>
</feature>
<dbReference type="AlphaFoldDB" id="A0A286GNR5"/>
<dbReference type="GO" id="GO:0005886">
    <property type="term" value="C:plasma membrane"/>
    <property type="evidence" value="ECO:0007669"/>
    <property type="project" value="UniProtKB-SubCell"/>
</dbReference>
<feature type="transmembrane region" description="Helical" evidence="8">
    <location>
        <begin position="115"/>
        <end position="136"/>
    </location>
</feature>
<feature type="transmembrane region" description="Helical" evidence="8">
    <location>
        <begin position="375"/>
        <end position="401"/>
    </location>
</feature>
<keyword evidence="6 8" id="KW-0472">Membrane</keyword>
<name>A0A286GNR5_9PROT</name>
<feature type="transmembrane region" description="Helical" evidence="8">
    <location>
        <begin position="540"/>
        <end position="561"/>
    </location>
</feature>
<evidence type="ECO:0000256" key="7">
    <source>
        <dbReference type="RuleBase" id="RU000320"/>
    </source>
</evidence>
<feature type="transmembrane region" description="Helical" evidence="8">
    <location>
        <begin position="148"/>
        <end position="167"/>
    </location>
</feature>
<keyword evidence="3 7" id="KW-0812">Transmembrane</keyword>
<evidence type="ECO:0000256" key="8">
    <source>
        <dbReference type="SAM" id="Phobius"/>
    </source>
</evidence>
<evidence type="ECO:0000256" key="1">
    <source>
        <dbReference type="ARBA" id="ARBA00004651"/>
    </source>
</evidence>
<protein>
    <submittedName>
        <fullName evidence="10">Multisubunit sodium/proton antiporter, MrpD subunit</fullName>
    </submittedName>
</protein>
<proteinExistence type="predicted"/>
<dbReference type="NCBIfam" id="NF009310">
    <property type="entry name" value="PRK12668.1"/>
    <property type="match status" value="1"/>
</dbReference>
<accession>A0A286GNR5</accession>
<keyword evidence="5" id="KW-0560">Oxidoreductase</keyword>
<feature type="transmembrane region" description="Helical" evidence="8">
    <location>
        <begin position="266"/>
        <end position="285"/>
    </location>
</feature>
<reference evidence="10 11" key="1">
    <citation type="submission" date="2017-09" db="EMBL/GenBank/DDBJ databases">
        <authorList>
            <person name="Ehlers B."/>
            <person name="Leendertz F.H."/>
        </authorList>
    </citation>
    <scope>NUCLEOTIDE SEQUENCE [LARGE SCALE GENOMIC DNA]</scope>
    <source>
        <strain evidence="10 11">USBA 140</strain>
    </source>
</reference>
<evidence type="ECO:0000259" key="9">
    <source>
        <dbReference type="Pfam" id="PF00361"/>
    </source>
</evidence>
<dbReference type="PANTHER" id="PTHR42682">
    <property type="entry name" value="HYDROGENASE-4 COMPONENT F"/>
    <property type="match status" value="1"/>
</dbReference>
<evidence type="ECO:0000256" key="4">
    <source>
        <dbReference type="ARBA" id="ARBA00022989"/>
    </source>
</evidence>
<feature type="transmembrane region" description="Helical" evidence="8">
    <location>
        <begin position="452"/>
        <end position="472"/>
    </location>
</feature>
<dbReference type="PANTHER" id="PTHR42682:SF4">
    <property type="entry name" value="NADH-UBIQUINONE_PLASTOQUINONE"/>
    <property type="match status" value="1"/>
</dbReference>
<sequence length="562" mass="60592">MISDLLPPGVLLILGGALLPFLRGPARSVALIVAPLLTLWAVWTVPDGVVMTAAFLDYTLEIVEGDKLSRLFALVFTIAAFGGGLFGLRQESTRELSAAYVYAGSSIGVCFAGDLVTLFVFWEVMAVASAIVVWGGGDARSYRAGMRYLYVHLLGGVLLMAGITAHIMETGAIDVTRALPSTTGTWLMLAGILVNAGAPPLWSWVADSYPASSWSGAVFLSAFTTKTSVYVLIRMYPGTEILLWIGLAMIFYGVIYALLENDMRRILVYSIVNQVGFMVTAVGIGTETALNGATAHAFAHILYKALLLMSAGAVLYQTGGVRKCTELGGLVRSMPFTTLGAVIGAVSICAFPLTSGFVTKSMITDAAGSEHMATVWFLLEVASAGAIVYVGLRFVWFVFFGTDSGLRPKDPPLSMKAAMGLMMVLCLAIGLWPQPLYALLPFPVDYKPYTDYHVLHQLQLLLFAGAAFFLTVPFTRPRETVTLDFDWFFRRFGMMLAREFSLHGGRAGNSLLAGGKGAVGRFVRLVERSHGAGGILARTWATSTAVLSVMVLLFLYLLVYYV</sequence>
<dbReference type="EMBL" id="OCNJ01000006">
    <property type="protein sequence ID" value="SOD96709.1"/>
    <property type="molecule type" value="Genomic_DNA"/>
</dbReference>
<feature type="transmembrane region" description="Helical" evidence="8">
    <location>
        <begin position="71"/>
        <end position="88"/>
    </location>
</feature>
<evidence type="ECO:0000256" key="5">
    <source>
        <dbReference type="ARBA" id="ARBA00023002"/>
    </source>
</evidence>